<dbReference type="AlphaFoldDB" id="A0A1V5ZNS3"/>
<organism evidence="1">
    <name type="scientific">candidate division CPR1 bacterium ADurb.Bin160</name>
    <dbReference type="NCBI Taxonomy" id="1852826"/>
    <lineage>
        <taxon>Bacteria</taxon>
        <taxon>candidate division CPR1</taxon>
    </lineage>
</organism>
<dbReference type="EMBL" id="MWDB01000008">
    <property type="protein sequence ID" value="OQB41930.1"/>
    <property type="molecule type" value="Genomic_DNA"/>
</dbReference>
<accession>A0A1V5ZNS3</accession>
<reference evidence="1" key="1">
    <citation type="submission" date="2017-02" db="EMBL/GenBank/DDBJ databases">
        <title>Delving into the versatile metabolic prowess of the omnipresent phylum Bacteroidetes.</title>
        <authorList>
            <person name="Nobu M.K."/>
            <person name="Mei R."/>
            <person name="Narihiro T."/>
            <person name="Kuroda K."/>
            <person name="Liu W.-T."/>
        </authorList>
    </citation>
    <scope>NUCLEOTIDE SEQUENCE</scope>
    <source>
        <strain evidence="1">ADurb.Bin160</strain>
    </source>
</reference>
<comment type="caution">
    <text evidence="1">The sequence shown here is derived from an EMBL/GenBank/DDBJ whole genome shotgun (WGS) entry which is preliminary data.</text>
</comment>
<sequence>MEEFHKHITQKYGMEFHEFENQLEDIDVNFHATKIQAPVYDNSRREIYQNIAIPSGNFSKIPLHEQFARTCLR</sequence>
<gene>
    <name evidence="1" type="ORF">BWY04_00543</name>
</gene>
<evidence type="ECO:0000313" key="1">
    <source>
        <dbReference type="EMBL" id="OQB41930.1"/>
    </source>
</evidence>
<protein>
    <submittedName>
        <fullName evidence="1">Uncharacterized protein</fullName>
    </submittedName>
</protein>
<name>A0A1V5ZNS3_9BACT</name>
<proteinExistence type="predicted"/>
<dbReference type="Proteomes" id="UP000485621">
    <property type="component" value="Unassembled WGS sequence"/>
</dbReference>